<proteinExistence type="predicted"/>
<keyword evidence="2 3" id="KW-0040">ANK repeat</keyword>
<dbReference type="SMART" id="SM00248">
    <property type="entry name" value="ANK"/>
    <property type="match status" value="3"/>
</dbReference>
<evidence type="ECO:0000313" key="5">
    <source>
        <dbReference type="EMBL" id="MBU3076915.1"/>
    </source>
</evidence>
<dbReference type="Proteomes" id="UP000776276">
    <property type="component" value="Unassembled WGS sequence"/>
</dbReference>
<dbReference type="RefSeq" id="WP_216320195.1">
    <property type="nucleotide sequence ID" value="NZ_JAHKRT010000002.1"/>
</dbReference>
<reference evidence="5 6" key="1">
    <citation type="submission" date="2021-06" db="EMBL/GenBank/DDBJ databases">
        <title>Sphingomonas sp. XMGL2, whole genome shotgun sequencing project.</title>
        <authorList>
            <person name="Zhao G."/>
            <person name="Shen L."/>
        </authorList>
    </citation>
    <scope>NUCLEOTIDE SEQUENCE [LARGE SCALE GENOMIC DNA]</scope>
    <source>
        <strain evidence="5 6">XMGL2</strain>
    </source>
</reference>
<keyword evidence="1" id="KW-0677">Repeat</keyword>
<keyword evidence="4" id="KW-0732">Signal</keyword>
<sequence length="211" mass="22560">MALTWRRLRELWIALAAFALTSAALVMFASAAHAQYSDGYTFLKGVKDRDGSKVQPLLDKPGTTIVNARDSDSGDTALHIVVRGRDMVWTNYILAKGADTNARNTAGETPLIVAVHLGWVEGAQALIARRASVNIGNSRGETPLILAVQARDTEMVRLLLANGADAKQGDRATGMTARDYAARDPRAAPILKMIDDNKPAAPKPAVAGPVF</sequence>
<dbReference type="InterPro" id="IPR002110">
    <property type="entry name" value="Ankyrin_rpt"/>
</dbReference>
<dbReference type="Pfam" id="PF00023">
    <property type="entry name" value="Ank"/>
    <property type="match status" value="1"/>
</dbReference>
<accession>A0ABS6BI70</accession>
<keyword evidence="6" id="KW-1185">Reference proteome</keyword>
<feature type="signal peptide" evidence="4">
    <location>
        <begin position="1"/>
        <end position="34"/>
    </location>
</feature>
<gene>
    <name evidence="5" type="ORF">KOF26_03465</name>
</gene>
<comment type="caution">
    <text evidence="5">The sequence shown here is derived from an EMBL/GenBank/DDBJ whole genome shotgun (WGS) entry which is preliminary data.</text>
</comment>
<evidence type="ECO:0000256" key="1">
    <source>
        <dbReference type="ARBA" id="ARBA00022737"/>
    </source>
</evidence>
<name>A0ABS6BI70_9SPHN</name>
<evidence type="ECO:0000256" key="4">
    <source>
        <dbReference type="SAM" id="SignalP"/>
    </source>
</evidence>
<dbReference type="PROSITE" id="PS50297">
    <property type="entry name" value="ANK_REP_REGION"/>
    <property type="match status" value="2"/>
</dbReference>
<feature type="chain" id="PRO_5045678686" evidence="4">
    <location>
        <begin position="35"/>
        <end position="211"/>
    </location>
</feature>
<dbReference type="PANTHER" id="PTHR24171:SF8">
    <property type="entry name" value="BRCA1-ASSOCIATED RING DOMAIN PROTEIN 1"/>
    <property type="match status" value="1"/>
</dbReference>
<dbReference type="EMBL" id="JAHKRT010000002">
    <property type="protein sequence ID" value="MBU3076915.1"/>
    <property type="molecule type" value="Genomic_DNA"/>
</dbReference>
<evidence type="ECO:0000256" key="2">
    <source>
        <dbReference type="ARBA" id="ARBA00023043"/>
    </source>
</evidence>
<evidence type="ECO:0000256" key="3">
    <source>
        <dbReference type="PROSITE-ProRule" id="PRU00023"/>
    </source>
</evidence>
<evidence type="ECO:0000313" key="6">
    <source>
        <dbReference type="Proteomes" id="UP000776276"/>
    </source>
</evidence>
<feature type="repeat" description="ANK" evidence="3">
    <location>
        <begin position="139"/>
        <end position="171"/>
    </location>
</feature>
<dbReference type="PANTHER" id="PTHR24171">
    <property type="entry name" value="ANKYRIN REPEAT DOMAIN-CONTAINING PROTEIN 39-RELATED"/>
    <property type="match status" value="1"/>
</dbReference>
<protein>
    <submittedName>
        <fullName evidence="5">Ankyrin repeat domain-containing protein</fullName>
    </submittedName>
</protein>
<organism evidence="5 6">
    <name type="scientific">Sphingomonas quercus</name>
    <dbReference type="NCBI Taxonomy" id="2842451"/>
    <lineage>
        <taxon>Bacteria</taxon>
        <taxon>Pseudomonadati</taxon>
        <taxon>Pseudomonadota</taxon>
        <taxon>Alphaproteobacteria</taxon>
        <taxon>Sphingomonadales</taxon>
        <taxon>Sphingomonadaceae</taxon>
        <taxon>Sphingomonas</taxon>
    </lineage>
</organism>
<dbReference type="PROSITE" id="PS50088">
    <property type="entry name" value="ANK_REPEAT"/>
    <property type="match status" value="3"/>
</dbReference>
<feature type="repeat" description="ANK" evidence="3">
    <location>
        <begin position="73"/>
        <end position="105"/>
    </location>
</feature>
<feature type="repeat" description="ANK" evidence="3">
    <location>
        <begin position="106"/>
        <end position="138"/>
    </location>
</feature>
<dbReference type="Pfam" id="PF13857">
    <property type="entry name" value="Ank_5"/>
    <property type="match status" value="1"/>
</dbReference>